<reference evidence="1 2" key="1">
    <citation type="submission" date="2019-05" db="EMBL/GenBank/DDBJ databases">
        <title>Ruegeria sp. nov., isolated from tidal flat.</title>
        <authorList>
            <person name="Kim W."/>
        </authorList>
    </citation>
    <scope>NUCLEOTIDE SEQUENCE [LARGE SCALE GENOMIC DNA]</scope>
    <source>
        <strain evidence="1 2">CAU 1488</strain>
    </source>
</reference>
<accession>A0ABY2WTX2</accession>
<gene>
    <name evidence="1" type="ORF">FGK63_18520</name>
</gene>
<sequence>MTEVLWRDAAKDRVITRSDVPSEQTLALLNATVWGSRDTRYRILGVSSKLQRLREPSYFVLSEENEELCVFVLDRCSKPVGSTMCEAYHFAMAATVGHRRNEGLASILIKHIRRYCEATMAKPGFGFGYVEATTEFSLRLSEHVGHGIEADIPLLLFTRLFPREDSHVRMIAEGEVDELLSGLKRLYGDHELVDIDKSLNANECFVYRRDGAVLAGVQAEVLTWSIDALPGMIGAILLGALPRMCGLNRLIDLRNLRILRFGNLLVPIGSETEFFALLSACLARHDAHIGLVMLDRRSPVLARLQSCGRFGLLSKAVKGSVKLCIDTVGLEASLAARLANRPLHVSAADVF</sequence>
<comment type="caution">
    <text evidence="1">The sequence shown here is derived from an EMBL/GenBank/DDBJ whole genome shotgun (WGS) entry which is preliminary data.</text>
</comment>
<proteinExistence type="predicted"/>
<keyword evidence="2" id="KW-1185">Reference proteome</keyword>
<dbReference type="EMBL" id="VCPD01000008">
    <property type="protein sequence ID" value="TMV04279.1"/>
    <property type="molecule type" value="Genomic_DNA"/>
</dbReference>
<dbReference type="Proteomes" id="UP001193035">
    <property type="component" value="Unassembled WGS sequence"/>
</dbReference>
<evidence type="ECO:0008006" key="3">
    <source>
        <dbReference type="Google" id="ProtNLM"/>
    </source>
</evidence>
<evidence type="ECO:0000313" key="2">
    <source>
        <dbReference type="Proteomes" id="UP001193035"/>
    </source>
</evidence>
<protein>
    <recommendedName>
        <fullName evidence="3">GNAT family N-acetyltransferase</fullName>
    </recommendedName>
</protein>
<evidence type="ECO:0000313" key="1">
    <source>
        <dbReference type="EMBL" id="TMV04279.1"/>
    </source>
</evidence>
<organism evidence="1 2">
    <name type="scientific">Ruegeria sediminis</name>
    <dbReference type="NCBI Taxonomy" id="2583820"/>
    <lineage>
        <taxon>Bacteria</taxon>
        <taxon>Pseudomonadati</taxon>
        <taxon>Pseudomonadota</taxon>
        <taxon>Alphaproteobacteria</taxon>
        <taxon>Rhodobacterales</taxon>
        <taxon>Roseobacteraceae</taxon>
        <taxon>Ruegeria</taxon>
    </lineage>
</organism>
<dbReference type="RefSeq" id="WP_138845074.1">
    <property type="nucleotide sequence ID" value="NZ_VCPD01000008.1"/>
</dbReference>
<name>A0ABY2WTX2_9RHOB</name>